<feature type="transmembrane region" description="Helical" evidence="5">
    <location>
        <begin position="93"/>
        <end position="114"/>
    </location>
</feature>
<dbReference type="InterPro" id="IPR032808">
    <property type="entry name" value="DoxX"/>
</dbReference>
<evidence type="ECO:0008006" key="8">
    <source>
        <dbReference type="Google" id="ProtNLM"/>
    </source>
</evidence>
<sequence length="116" mass="11752">MTVAYVAVAVLLSIALVGSGIAKLTRADQVVTSLTGIGVPLGLFPFLATCEFAGAAGLLVGIWWPPLGIAAAIGVVLYFVGAVGAHLRKRDFGGLSAPVVLLLVSAAALVLRLLSR</sequence>
<keyword evidence="3 5" id="KW-1133">Transmembrane helix</keyword>
<feature type="transmembrane region" description="Helical" evidence="5">
    <location>
        <begin position="37"/>
        <end position="60"/>
    </location>
</feature>
<evidence type="ECO:0000256" key="1">
    <source>
        <dbReference type="ARBA" id="ARBA00004141"/>
    </source>
</evidence>
<keyword evidence="4 5" id="KW-0472">Membrane</keyword>
<reference evidence="7" key="1">
    <citation type="journal article" date="2019" name="Int. J. Syst. Evol. Microbiol.">
        <title>The Global Catalogue of Microorganisms (GCM) 10K type strain sequencing project: providing services to taxonomists for standard genome sequencing and annotation.</title>
        <authorList>
            <consortium name="The Broad Institute Genomics Platform"/>
            <consortium name="The Broad Institute Genome Sequencing Center for Infectious Disease"/>
            <person name="Wu L."/>
            <person name="Ma J."/>
        </authorList>
    </citation>
    <scope>NUCLEOTIDE SEQUENCE [LARGE SCALE GENOMIC DNA]</scope>
    <source>
        <strain evidence="7">JCM 18054</strain>
    </source>
</reference>
<evidence type="ECO:0000313" key="6">
    <source>
        <dbReference type="EMBL" id="GAA5156927.1"/>
    </source>
</evidence>
<evidence type="ECO:0000256" key="3">
    <source>
        <dbReference type="ARBA" id="ARBA00022989"/>
    </source>
</evidence>
<dbReference type="Proteomes" id="UP001500192">
    <property type="component" value="Unassembled WGS sequence"/>
</dbReference>
<evidence type="ECO:0000256" key="2">
    <source>
        <dbReference type="ARBA" id="ARBA00022692"/>
    </source>
</evidence>
<keyword evidence="2 5" id="KW-0812">Transmembrane</keyword>
<feature type="transmembrane region" description="Helical" evidence="5">
    <location>
        <begin position="67"/>
        <end position="87"/>
    </location>
</feature>
<comment type="caution">
    <text evidence="6">The sequence shown here is derived from an EMBL/GenBank/DDBJ whole genome shotgun (WGS) entry which is preliminary data.</text>
</comment>
<keyword evidence="7" id="KW-1185">Reference proteome</keyword>
<dbReference type="EMBL" id="BAABIB010000041">
    <property type="protein sequence ID" value="GAA5156927.1"/>
    <property type="molecule type" value="Genomic_DNA"/>
</dbReference>
<evidence type="ECO:0000256" key="5">
    <source>
        <dbReference type="SAM" id="Phobius"/>
    </source>
</evidence>
<evidence type="ECO:0000256" key="4">
    <source>
        <dbReference type="ARBA" id="ARBA00023136"/>
    </source>
</evidence>
<gene>
    <name evidence="6" type="ORF">GCM10023214_15510</name>
</gene>
<dbReference type="RefSeq" id="WP_346053109.1">
    <property type="nucleotide sequence ID" value="NZ_BAABIB010000041.1"/>
</dbReference>
<evidence type="ECO:0000313" key="7">
    <source>
        <dbReference type="Proteomes" id="UP001500192"/>
    </source>
</evidence>
<proteinExistence type="predicted"/>
<accession>A0ABP9QBC3</accession>
<organism evidence="6 7">
    <name type="scientific">Amycolatopsis dongchuanensis</name>
    <dbReference type="NCBI Taxonomy" id="1070866"/>
    <lineage>
        <taxon>Bacteria</taxon>
        <taxon>Bacillati</taxon>
        <taxon>Actinomycetota</taxon>
        <taxon>Actinomycetes</taxon>
        <taxon>Pseudonocardiales</taxon>
        <taxon>Pseudonocardiaceae</taxon>
        <taxon>Amycolatopsis</taxon>
    </lineage>
</organism>
<name>A0ABP9QBC3_9PSEU</name>
<dbReference type="Pfam" id="PF13564">
    <property type="entry name" value="DoxX_2"/>
    <property type="match status" value="1"/>
</dbReference>
<protein>
    <recommendedName>
        <fullName evidence="8">DoxX family protein</fullName>
    </recommendedName>
</protein>
<comment type="subcellular location">
    <subcellularLocation>
        <location evidence="1">Membrane</location>
        <topology evidence="1">Multi-pass membrane protein</topology>
    </subcellularLocation>
</comment>